<keyword evidence="4" id="KW-1185">Reference proteome</keyword>
<sequence>MTCKVVTIVGARPQFIKAAAVSREILRHPDQIQEVMVHTGQHYDPNMSQVFFDELEIPAPRYNLEVSGGSHGEMTGRMLEGIEKILMEEKPDWVLIYGDTNSTLAGALAASKLHIPVAHVEAGLRSFNMRMPEEVNRILADRVSTLLLCPTQVAVRNLAGEGVVEGVHNVGDVMYDVALYYRDRARRESQVLQRLAVKAGGFALATCHRAENTDSPERLTGILSALSHIAAELPVILPLHPRTRKLIADYGLERYLEKLTVTEPLAFLDMVALEQAASVILTDSGGVQKEAFFYQVPCITMRDETEWVETVELGCNRLVGASHERIVAAFAQALQQPWELTVASPYGDGFASRMIVTQLLREG</sequence>
<dbReference type="InterPro" id="IPR029767">
    <property type="entry name" value="WecB-like"/>
</dbReference>
<comment type="similarity">
    <text evidence="1">Belongs to the UDP-N-acetylglucosamine 2-epimerase family.</text>
</comment>
<dbReference type="NCBIfam" id="TIGR00236">
    <property type="entry name" value="wecB"/>
    <property type="match status" value="1"/>
</dbReference>
<dbReference type="RefSeq" id="WP_138219500.1">
    <property type="nucleotide sequence ID" value="NZ_VAUO01000004.1"/>
</dbReference>
<dbReference type="EC" id="5.1.3.14" evidence="3"/>
<protein>
    <submittedName>
        <fullName evidence="3">UDP-N-acetylglucosamine 2-epimerase (Non-hydrolyzing)</fullName>
        <ecNumber evidence="3">5.1.3.14</ecNumber>
    </submittedName>
</protein>
<evidence type="ECO:0000313" key="4">
    <source>
        <dbReference type="Proteomes" id="UP000309819"/>
    </source>
</evidence>
<dbReference type="Gene3D" id="3.40.50.2000">
    <property type="entry name" value="Glycogen Phosphorylase B"/>
    <property type="match status" value="2"/>
</dbReference>
<dbReference type="SUPFAM" id="SSF53756">
    <property type="entry name" value="UDP-Glycosyltransferase/glycogen phosphorylase"/>
    <property type="match status" value="1"/>
</dbReference>
<name>A0A5R8Z8C0_9PSED</name>
<dbReference type="PANTHER" id="PTHR43174:SF1">
    <property type="entry name" value="UDP-N-ACETYLGLUCOSAMINE 2-EPIMERASE"/>
    <property type="match status" value="1"/>
</dbReference>
<dbReference type="EMBL" id="VAUO01000004">
    <property type="protein sequence ID" value="TLP61146.1"/>
    <property type="molecule type" value="Genomic_DNA"/>
</dbReference>
<dbReference type="InterPro" id="IPR003331">
    <property type="entry name" value="UDP_GlcNAc_Epimerase_2_dom"/>
</dbReference>
<dbReference type="OrthoDB" id="9803238at2"/>
<evidence type="ECO:0000256" key="1">
    <source>
        <dbReference type="RuleBase" id="RU003513"/>
    </source>
</evidence>
<dbReference type="PANTHER" id="PTHR43174">
    <property type="entry name" value="UDP-N-ACETYLGLUCOSAMINE 2-EPIMERASE"/>
    <property type="match status" value="1"/>
</dbReference>
<dbReference type="Pfam" id="PF02350">
    <property type="entry name" value="Epimerase_2"/>
    <property type="match status" value="1"/>
</dbReference>
<dbReference type="CDD" id="cd03786">
    <property type="entry name" value="GTB_UDP-GlcNAc_2-Epimerase"/>
    <property type="match status" value="1"/>
</dbReference>
<dbReference type="GO" id="GO:0008761">
    <property type="term" value="F:UDP-N-acetylglucosamine 2-epimerase activity"/>
    <property type="evidence" value="ECO:0007669"/>
    <property type="project" value="UniProtKB-EC"/>
</dbReference>
<feature type="domain" description="UDP-N-acetylglucosamine 2-epimerase" evidence="2">
    <location>
        <begin position="28"/>
        <end position="359"/>
    </location>
</feature>
<proteinExistence type="inferred from homology"/>
<comment type="caution">
    <text evidence="3">The sequence shown here is derived from an EMBL/GenBank/DDBJ whole genome shotgun (WGS) entry which is preliminary data.</text>
</comment>
<dbReference type="Proteomes" id="UP000309819">
    <property type="component" value="Unassembled WGS sequence"/>
</dbReference>
<gene>
    <name evidence="3" type="ORF">FEM01_11185</name>
</gene>
<keyword evidence="1 3" id="KW-0413">Isomerase</keyword>
<reference evidence="3 4" key="1">
    <citation type="submission" date="2019-05" db="EMBL/GenBank/DDBJ databases">
        <title>Pseudomonas sp. SC006 isolated from lettuce that can produce HBGAs.</title>
        <authorList>
            <person name="Wang D."/>
            <person name="Liao N."/>
            <person name="Liu D."/>
            <person name="Zhang Z."/>
            <person name="Zou S."/>
        </authorList>
    </citation>
    <scope>NUCLEOTIDE SEQUENCE [LARGE SCALE GENOMIC DNA]</scope>
    <source>
        <strain evidence="3 4">SC006</strain>
    </source>
</reference>
<evidence type="ECO:0000313" key="3">
    <source>
        <dbReference type="EMBL" id="TLP61146.1"/>
    </source>
</evidence>
<accession>A0A5R8Z8C0</accession>
<organism evidence="3 4">
    <name type="scientific">Pseudomonas mosselii</name>
    <dbReference type="NCBI Taxonomy" id="78327"/>
    <lineage>
        <taxon>Bacteria</taxon>
        <taxon>Pseudomonadati</taxon>
        <taxon>Pseudomonadota</taxon>
        <taxon>Gammaproteobacteria</taxon>
        <taxon>Pseudomonadales</taxon>
        <taxon>Pseudomonadaceae</taxon>
        <taxon>Pseudomonas</taxon>
    </lineage>
</organism>
<dbReference type="AlphaFoldDB" id="A0A5R8Z8C0"/>
<evidence type="ECO:0000259" key="2">
    <source>
        <dbReference type="Pfam" id="PF02350"/>
    </source>
</evidence>